<protein>
    <submittedName>
        <fullName evidence="1">Glycosidase</fullName>
    </submittedName>
</protein>
<comment type="caution">
    <text evidence="1">The sequence shown here is derived from an EMBL/GenBank/DDBJ whole genome shotgun (WGS) entry which is preliminary data.</text>
</comment>
<reference evidence="1 2" key="1">
    <citation type="submission" date="2018-04" db="EMBL/GenBank/DDBJ databases">
        <title>The genome sequence of Caulobacter sp. 744.</title>
        <authorList>
            <person name="Gao J."/>
            <person name="Sun J."/>
        </authorList>
    </citation>
    <scope>NUCLEOTIDE SEQUENCE [LARGE SCALE GENOMIC DNA]</scope>
    <source>
        <strain evidence="1 2">774</strain>
    </source>
</reference>
<keyword evidence="2" id="KW-1185">Reference proteome</keyword>
<dbReference type="InterPro" id="IPR021263">
    <property type="entry name" value="DUF2840"/>
</dbReference>
<dbReference type="RefSeq" id="WP_109455280.1">
    <property type="nucleotide sequence ID" value="NZ_QDKQ01000077.1"/>
</dbReference>
<accession>A0A2T9JEG1</accession>
<organism evidence="1 2">
    <name type="scientific">Caulobacter endophyticus</name>
    <dbReference type="NCBI Taxonomy" id="2172652"/>
    <lineage>
        <taxon>Bacteria</taxon>
        <taxon>Pseudomonadati</taxon>
        <taxon>Pseudomonadota</taxon>
        <taxon>Alphaproteobacteria</taxon>
        <taxon>Caulobacterales</taxon>
        <taxon>Caulobacteraceae</taxon>
        <taxon>Caulobacter</taxon>
    </lineage>
</organism>
<sequence>MITQVELLWLEGQIERWIRFGRPAGEHIIDRRARRLDFIPGAVFALVRWRSGDYGTVESRIAVLRAVAPGEAFTTHPFVAPGAEILLNISGWSKVQAVLSAIDVIEGQGLRPEDVAPDHWRHVGARIGVGLPPRGYDRARHRAWLLRRRLGR</sequence>
<evidence type="ECO:0000313" key="1">
    <source>
        <dbReference type="EMBL" id="PVM82092.1"/>
    </source>
</evidence>
<dbReference type="EMBL" id="QDKQ01000077">
    <property type="protein sequence ID" value="PVM82092.1"/>
    <property type="molecule type" value="Genomic_DNA"/>
</dbReference>
<evidence type="ECO:0000313" key="2">
    <source>
        <dbReference type="Proteomes" id="UP000245073"/>
    </source>
</evidence>
<name>A0A2T9JEG1_9CAUL</name>
<keyword evidence="1" id="KW-0378">Hydrolase</keyword>
<dbReference type="GO" id="GO:0016798">
    <property type="term" value="F:hydrolase activity, acting on glycosyl bonds"/>
    <property type="evidence" value="ECO:0007669"/>
    <property type="project" value="UniProtKB-KW"/>
</dbReference>
<dbReference type="AlphaFoldDB" id="A0A2T9JEG1"/>
<dbReference type="OrthoDB" id="9810432at2"/>
<dbReference type="Pfam" id="PF11000">
    <property type="entry name" value="DUF2840"/>
    <property type="match status" value="1"/>
</dbReference>
<gene>
    <name evidence="1" type="ORF">DDF67_24075</name>
</gene>
<proteinExistence type="predicted"/>
<dbReference type="Proteomes" id="UP000245073">
    <property type="component" value="Unassembled WGS sequence"/>
</dbReference>
<keyword evidence="1" id="KW-0326">Glycosidase</keyword>